<evidence type="ECO:0000256" key="3">
    <source>
        <dbReference type="ARBA" id="ARBA00023163"/>
    </source>
</evidence>
<dbReference type="CDD" id="cd00093">
    <property type="entry name" value="HTH_XRE"/>
    <property type="match status" value="1"/>
</dbReference>
<dbReference type="RefSeq" id="WP_339598149.1">
    <property type="nucleotide sequence ID" value="NZ_JBBHLC010000003.1"/>
</dbReference>
<keyword evidence="2" id="KW-0238">DNA-binding</keyword>
<dbReference type="SMART" id="SM00530">
    <property type="entry name" value="HTH_XRE"/>
    <property type="match status" value="1"/>
</dbReference>
<evidence type="ECO:0000256" key="2">
    <source>
        <dbReference type="ARBA" id="ARBA00023125"/>
    </source>
</evidence>
<dbReference type="CDD" id="cd06529">
    <property type="entry name" value="S24_LexA-like"/>
    <property type="match status" value="1"/>
</dbReference>
<proteinExistence type="predicted"/>
<dbReference type="Pfam" id="PF00717">
    <property type="entry name" value="Peptidase_S24"/>
    <property type="match status" value="1"/>
</dbReference>
<protein>
    <submittedName>
        <fullName evidence="5">LexA family transcriptional regulator</fullName>
    </submittedName>
</protein>
<dbReference type="InterPro" id="IPR010982">
    <property type="entry name" value="Lambda_DNA-bd_dom_sf"/>
</dbReference>
<keyword evidence="1" id="KW-0805">Transcription regulation</keyword>
<reference evidence="5 6" key="1">
    <citation type="submission" date="2024-02" db="EMBL/GenBank/DDBJ databases">
        <title>Identification of pathogenicity and growth-promoting function of Pseudomonas putida variant.</title>
        <authorList>
            <person name="Sun J."/>
        </authorList>
    </citation>
    <scope>NUCLEOTIDE SEQUENCE [LARGE SCALE GENOMIC DNA]</scope>
    <source>
        <strain evidence="5 6">A03</strain>
    </source>
</reference>
<dbReference type="Gene3D" id="2.10.109.10">
    <property type="entry name" value="Umud Fragment, subunit A"/>
    <property type="match status" value="1"/>
</dbReference>
<name>A0ABU8QN25_9PSED</name>
<sequence>MTKKKDLSPELKAECEAAKRLFTQKKNALGLTQAKVAEAADISPAGVAMYLNGTNPLNAKFAVVLSRLLQEPVDRFSPRLAAELAQMRGAQVKSAEGSGSTAAEKVLEMLRKHGGKSLDATAQDKIARAVADSLSEASTPSAPASQAPIMVAPGHGDISIPQYDIRAAMGHGQVPAEYSEVIRNVVIREEVLREKGVTYTSAQALSMITGWGQSMEGTINDKDPVIVDRGVNDYQGEGVYVVTWHGDLLIKRVQRQDEEHVWLISDNRNYEKQSARIEDLTIHAKVLLVWNAKKV</sequence>
<keyword evidence="3" id="KW-0804">Transcription</keyword>
<gene>
    <name evidence="5" type="ORF">V7S98_02350</name>
</gene>
<dbReference type="InterPro" id="IPR036286">
    <property type="entry name" value="LexA/Signal_pep-like_sf"/>
</dbReference>
<dbReference type="Gene3D" id="1.10.260.40">
    <property type="entry name" value="lambda repressor-like DNA-binding domains"/>
    <property type="match status" value="1"/>
</dbReference>
<keyword evidence="6" id="KW-1185">Reference proteome</keyword>
<feature type="domain" description="HTH cro/C1-type" evidence="4">
    <location>
        <begin position="27"/>
        <end position="76"/>
    </location>
</feature>
<evidence type="ECO:0000259" key="4">
    <source>
        <dbReference type="PROSITE" id="PS50943"/>
    </source>
</evidence>
<comment type="caution">
    <text evidence="5">The sequence shown here is derived from an EMBL/GenBank/DDBJ whole genome shotgun (WGS) entry which is preliminary data.</text>
</comment>
<evidence type="ECO:0000256" key="1">
    <source>
        <dbReference type="ARBA" id="ARBA00023015"/>
    </source>
</evidence>
<dbReference type="InterPro" id="IPR039418">
    <property type="entry name" value="LexA-like"/>
</dbReference>
<evidence type="ECO:0000313" key="5">
    <source>
        <dbReference type="EMBL" id="MEJ5862058.1"/>
    </source>
</evidence>
<dbReference type="SUPFAM" id="SSF47413">
    <property type="entry name" value="lambda repressor-like DNA-binding domains"/>
    <property type="match status" value="1"/>
</dbReference>
<dbReference type="PROSITE" id="PS50943">
    <property type="entry name" value="HTH_CROC1"/>
    <property type="match status" value="1"/>
</dbReference>
<accession>A0ABU8QN25</accession>
<dbReference type="Pfam" id="PF01381">
    <property type="entry name" value="HTH_3"/>
    <property type="match status" value="1"/>
</dbReference>
<dbReference type="InterPro" id="IPR015927">
    <property type="entry name" value="Peptidase_S24_S26A/B/C"/>
</dbReference>
<dbReference type="EMBL" id="JBBHLC010000003">
    <property type="protein sequence ID" value="MEJ5862058.1"/>
    <property type="molecule type" value="Genomic_DNA"/>
</dbReference>
<dbReference type="InterPro" id="IPR001387">
    <property type="entry name" value="Cro/C1-type_HTH"/>
</dbReference>
<dbReference type="Proteomes" id="UP001380290">
    <property type="component" value="Unassembled WGS sequence"/>
</dbReference>
<evidence type="ECO:0000313" key="6">
    <source>
        <dbReference type="Proteomes" id="UP001380290"/>
    </source>
</evidence>
<organism evidence="5 6">
    <name type="scientific">Pseudomonas farsensis</name>
    <dbReference type="NCBI Taxonomy" id="2745492"/>
    <lineage>
        <taxon>Bacteria</taxon>
        <taxon>Pseudomonadati</taxon>
        <taxon>Pseudomonadota</taxon>
        <taxon>Gammaproteobacteria</taxon>
        <taxon>Pseudomonadales</taxon>
        <taxon>Pseudomonadaceae</taxon>
        <taxon>Pseudomonas</taxon>
    </lineage>
</organism>
<dbReference type="PANTHER" id="PTHR40661">
    <property type="match status" value="1"/>
</dbReference>
<dbReference type="SUPFAM" id="SSF51306">
    <property type="entry name" value="LexA/Signal peptidase"/>
    <property type="match status" value="1"/>
</dbReference>
<dbReference type="PANTHER" id="PTHR40661:SF3">
    <property type="entry name" value="FELS-1 PROPHAGE TRANSCRIPTIONAL REGULATOR"/>
    <property type="match status" value="1"/>
</dbReference>